<protein>
    <submittedName>
        <fullName evidence="1">Uncharacterized protein</fullName>
    </submittedName>
</protein>
<reference evidence="1" key="1">
    <citation type="journal article" date="2014" name="Int. J. Syst. Evol. Microbiol.">
        <title>Complete genome sequence of Corynebacterium casei LMG S-19264T (=DSM 44701T), isolated from a smear-ripened cheese.</title>
        <authorList>
            <consortium name="US DOE Joint Genome Institute (JGI-PGF)"/>
            <person name="Walter F."/>
            <person name="Albersmeier A."/>
            <person name="Kalinowski J."/>
            <person name="Ruckert C."/>
        </authorList>
    </citation>
    <scope>NUCLEOTIDE SEQUENCE</scope>
    <source>
        <strain evidence="1">VKM Ac-1321</strain>
    </source>
</reference>
<evidence type="ECO:0000313" key="1">
    <source>
        <dbReference type="EMBL" id="GLK99838.1"/>
    </source>
</evidence>
<dbReference type="EMBL" id="BSFP01000005">
    <property type="protein sequence ID" value="GLK99838.1"/>
    <property type="molecule type" value="Genomic_DNA"/>
</dbReference>
<dbReference type="AlphaFoldDB" id="A0A9W6KFL3"/>
<accession>A0A9W6KFL3</accession>
<keyword evidence="2" id="KW-1185">Reference proteome</keyword>
<sequence>MAAVGARPRPALALLTGGPDRMVDATVTDLVERGLVAADADPALAGDLAEAPLAAHVLHSLAEMGPALLDAVRVGARIQPVQDQFTALAREELVVTQGGRGLGSPPRCSATSP</sequence>
<reference evidence="1" key="2">
    <citation type="submission" date="2023-01" db="EMBL/GenBank/DDBJ databases">
        <authorList>
            <person name="Sun Q."/>
            <person name="Evtushenko L."/>
        </authorList>
    </citation>
    <scope>NUCLEOTIDE SEQUENCE</scope>
    <source>
        <strain evidence="1">VKM Ac-1321</strain>
    </source>
</reference>
<gene>
    <name evidence="1" type="ORF">GCM10017581_015790</name>
</gene>
<dbReference type="Proteomes" id="UP001143480">
    <property type="component" value="Unassembled WGS sequence"/>
</dbReference>
<name>A0A9W6KFL3_9ACTN</name>
<evidence type="ECO:0000313" key="2">
    <source>
        <dbReference type="Proteomes" id="UP001143480"/>
    </source>
</evidence>
<proteinExistence type="predicted"/>
<organism evidence="1 2">
    <name type="scientific">Dactylosporangium matsuzakiense</name>
    <dbReference type="NCBI Taxonomy" id="53360"/>
    <lineage>
        <taxon>Bacteria</taxon>
        <taxon>Bacillati</taxon>
        <taxon>Actinomycetota</taxon>
        <taxon>Actinomycetes</taxon>
        <taxon>Micromonosporales</taxon>
        <taxon>Micromonosporaceae</taxon>
        <taxon>Dactylosporangium</taxon>
    </lineage>
</organism>
<comment type="caution">
    <text evidence="1">The sequence shown here is derived from an EMBL/GenBank/DDBJ whole genome shotgun (WGS) entry which is preliminary data.</text>
</comment>